<dbReference type="GO" id="GO:0005886">
    <property type="term" value="C:plasma membrane"/>
    <property type="evidence" value="ECO:0007669"/>
    <property type="project" value="UniProtKB-SubCell"/>
</dbReference>
<evidence type="ECO:0000256" key="3">
    <source>
        <dbReference type="ARBA" id="ARBA00022676"/>
    </source>
</evidence>
<comment type="subcellular location">
    <subcellularLocation>
        <location evidence="1">Cell membrane</location>
        <topology evidence="1">Multi-pass membrane protein</topology>
    </subcellularLocation>
</comment>
<dbReference type="GO" id="GO:0016763">
    <property type="term" value="F:pentosyltransferase activity"/>
    <property type="evidence" value="ECO:0007669"/>
    <property type="project" value="TreeGrafter"/>
</dbReference>
<organism evidence="10 11">
    <name type="scientific">Muriicola soli</name>
    <dbReference type="NCBI Taxonomy" id="2507538"/>
    <lineage>
        <taxon>Bacteria</taxon>
        <taxon>Pseudomonadati</taxon>
        <taxon>Bacteroidota</taxon>
        <taxon>Flavobacteriia</taxon>
        <taxon>Flavobacteriales</taxon>
        <taxon>Flavobacteriaceae</taxon>
        <taxon>Muriicola</taxon>
    </lineage>
</organism>
<name>A0A411EC37_9FLAO</name>
<dbReference type="KEGG" id="mur:EQY75_11535"/>
<keyword evidence="3" id="KW-0328">Glycosyltransferase</keyword>
<feature type="transmembrane region" description="Helical" evidence="8">
    <location>
        <begin position="313"/>
        <end position="332"/>
    </location>
</feature>
<proteinExistence type="predicted"/>
<feature type="transmembrane region" description="Helical" evidence="8">
    <location>
        <begin position="124"/>
        <end position="140"/>
    </location>
</feature>
<dbReference type="Pfam" id="PF13231">
    <property type="entry name" value="PMT_2"/>
    <property type="match status" value="1"/>
</dbReference>
<evidence type="ECO:0000256" key="1">
    <source>
        <dbReference type="ARBA" id="ARBA00004651"/>
    </source>
</evidence>
<dbReference type="PANTHER" id="PTHR33908:SF11">
    <property type="entry name" value="MEMBRANE PROTEIN"/>
    <property type="match status" value="1"/>
</dbReference>
<dbReference type="GO" id="GO:0009103">
    <property type="term" value="P:lipopolysaccharide biosynthetic process"/>
    <property type="evidence" value="ECO:0007669"/>
    <property type="project" value="UniProtKB-ARBA"/>
</dbReference>
<dbReference type="EMBL" id="CP035544">
    <property type="protein sequence ID" value="QBA65103.1"/>
    <property type="molecule type" value="Genomic_DNA"/>
</dbReference>
<evidence type="ECO:0000256" key="7">
    <source>
        <dbReference type="ARBA" id="ARBA00023136"/>
    </source>
</evidence>
<evidence type="ECO:0000313" key="11">
    <source>
        <dbReference type="Proteomes" id="UP000290889"/>
    </source>
</evidence>
<feature type="transmembrane region" description="Helical" evidence="8">
    <location>
        <begin position="102"/>
        <end position="118"/>
    </location>
</feature>
<feature type="transmembrane region" description="Helical" evidence="8">
    <location>
        <begin position="225"/>
        <end position="247"/>
    </location>
</feature>
<evidence type="ECO:0000259" key="9">
    <source>
        <dbReference type="Pfam" id="PF13231"/>
    </source>
</evidence>
<feature type="transmembrane region" description="Helical" evidence="8">
    <location>
        <begin position="284"/>
        <end position="301"/>
    </location>
</feature>
<dbReference type="AlphaFoldDB" id="A0A411EC37"/>
<feature type="transmembrane region" description="Helical" evidence="8">
    <location>
        <begin position="147"/>
        <end position="172"/>
    </location>
</feature>
<feature type="transmembrane region" description="Helical" evidence="8">
    <location>
        <begin position="259"/>
        <end position="277"/>
    </location>
</feature>
<keyword evidence="7 8" id="KW-0472">Membrane</keyword>
<feature type="transmembrane region" description="Helical" evidence="8">
    <location>
        <begin position="184"/>
        <end position="204"/>
    </location>
</feature>
<protein>
    <submittedName>
        <fullName evidence="10">Glycosyltransferase family 39 protein</fullName>
    </submittedName>
</protein>
<dbReference type="OrthoDB" id="9813729at2"/>
<keyword evidence="6 8" id="KW-1133">Transmembrane helix</keyword>
<dbReference type="PANTHER" id="PTHR33908">
    <property type="entry name" value="MANNOSYLTRANSFERASE YKCB-RELATED"/>
    <property type="match status" value="1"/>
</dbReference>
<evidence type="ECO:0000256" key="4">
    <source>
        <dbReference type="ARBA" id="ARBA00022679"/>
    </source>
</evidence>
<evidence type="ECO:0000256" key="6">
    <source>
        <dbReference type="ARBA" id="ARBA00022989"/>
    </source>
</evidence>
<dbReference type="InterPro" id="IPR050297">
    <property type="entry name" value="LipidA_mod_glycosyltrf_83"/>
</dbReference>
<accession>A0A411EC37</accession>
<evidence type="ECO:0000256" key="2">
    <source>
        <dbReference type="ARBA" id="ARBA00022475"/>
    </source>
</evidence>
<keyword evidence="5 8" id="KW-0812">Transmembrane</keyword>
<feature type="domain" description="Glycosyltransferase RgtA/B/C/D-like" evidence="9">
    <location>
        <begin position="49"/>
        <end position="202"/>
    </location>
</feature>
<keyword evidence="11" id="KW-1185">Reference proteome</keyword>
<dbReference type="Proteomes" id="UP000290889">
    <property type="component" value="Chromosome"/>
</dbReference>
<evidence type="ECO:0000256" key="5">
    <source>
        <dbReference type="ARBA" id="ARBA00022692"/>
    </source>
</evidence>
<evidence type="ECO:0000313" key="10">
    <source>
        <dbReference type="EMBL" id="QBA65103.1"/>
    </source>
</evidence>
<keyword evidence="4 10" id="KW-0808">Transferase</keyword>
<feature type="transmembrane region" description="Helical" evidence="8">
    <location>
        <begin position="69"/>
        <end position="90"/>
    </location>
</feature>
<gene>
    <name evidence="10" type="ORF">EQY75_11535</name>
</gene>
<sequence>MKQKFPGLFLYFLLAIFILNLLQANFTQLLFDEAYYWYYAKDLAWGYFDHPPMVAWLIALGSVFFEGELGIRFLSCVLSIGTMSIIWVLVDHPKKRDYVSHFFVLILSMTLVHAYGFLMLPDTPLLFFTALFFLAYSYFLKNPGFLAALFLGIVMAALMYSKYHAFLVIFFVLLSNLRLLSNPYAWMAVAVSLLCYGPHFYWLYEHDFVSVNYHLFERPNRPYEFFDFTLGYIINLIAIFGLTFYWIYQALFKNNDDGLFPRALRFVAYGVLIFFLVSSFQRRVQTQWIIVICIPAAVLVYNYMLNHGQTRKWIFRMGLLNILILFFLRVGLVYEPLFPVVFETHGNKTWTKEITSQVGDIPVVFENSYRMSPMFSFYSGNISFSLNNVWYRENQYSIDKTEETVRGKRVLYVSKYLPDRDISFTMPDSTLFYGVYKDPFISYRKLRTEIINISSMDTEIPVIFDLYNPYPFAVPNDELEFGLALLDSYKQLIEVIPIKAEPSEDYSPLIASEAHRKFQFLMPELPIEEVAYVKIVISENGLRWGLNGIKTEID</sequence>
<dbReference type="RefSeq" id="WP_129606005.1">
    <property type="nucleotide sequence ID" value="NZ_CP035544.1"/>
</dbReference>
<dbReference type="InterPro" id="IPR038731">
    <property type="entry name" value="RgtA/B/C-like"/>
</dbReference>
<reference evidence="10 11" key="1">
    <citation type="submission" date="2019-01" db="EMBL/GenBank/DDBJ databases">
        <title>Muriicola soli sp. nov., isolated from soil.</title>
        <authorList>
            <person name="Kang H.J."/>
            <person name="Kim S.B."/>
        </authorList>
    </citation>
    <scope>NUCLEOTIDE SEQUENCE [LARGE SCALE GENOMIC DNA]</scope>
    <source>
        <strain evidence="10 11">MMS17-SY002</strain>
    </source>
</reference>
<evidence type="ECO:0000256" key="8">
    <source>
        <dbReference type="SAM" id="Phobius"/>
    </source>
</evidence>
<keyword evidence="2" id="KW-1003">Cell membrane</keyword>